<name>A0A3B3HJ89_ORYLA</name>
<organism evidence="9 10">
    <name type="scientific">Oryzias latipes</name>
    <name type="common">Japanese rice fish</name>
    <name type="synonym">Japanese killifish</name>
    <dbReference type="NCBI Taxonomy" id="8090"/>
    <lineage>
        <taxon>Eukaryota</taxon>
        <taxon>Metazoa</taxon>
        <taxon>Chordata</taxon>
        <taxon>Craniata</taxon>
        <taxon>Vertebrata</taxon>
        <taxon>Euteleostomi</taxon>
        <taxon>Actinopterygii</taxon>
        <taxon>Neopterygii</taxon>
        <taxon>Teleostei</taxon>
        <taxon>Neoteleostei</taxon>
        <taxon>Acanthomorphata</taxon>
        <taxon>Ovalentaria</taxon>
        <taxon>Atherinomorphae</taxon>
        <taxon>Beloniformes</taxon>
        <taxon>Adrianichthyidae</taxon>
        <taxon>Oryziinae</taxon>
        <taxon>Oryzias</taxon>
    </lineage>
</organism>
<evidence type="ECO:0000256" key="6">
    <source>
        <dbReference type="ARBA" id="ARBA00023242"/>
    </source>
</evidence>
<evidence type="ECO:0000313" key="9">
    <source>
        <dbReference type="Ensembl" id="ENSORLP00000031793.1"/>
    </source>
</evidence>
<dbReference type="InterPro" id="IPR013087">
    <property type="entry name" value="Znf_C2H2_type"/>
</dbReference>
<keyword evidence="4 7" id="KW-0863">Zinc-finger</keyword>
<dbReference type="GeneTree" id="ENSGT01150000286958"/>
<evidence type="ECO:0000256" key="4">
    <source>
        <dbReference type="ARBA" id="ARBA00022771"/>
    </source>
</evidence>
<dbReference type="AlphaFoldDB" id="A0A3B3HJ89"/>
<dbReference type="FunFam" id="3.30.160.60:FF:001270">
    <property type="entry name" value="zinc finger protein 583 isoform X1"/>
    <property type="match status" value="1"/>
</dbReference>
<keyword evidence="2" id="KW-0479">Metal-binding</keyword>
<dbReference type="InterPro" id="IPR036236">
    <property type="entry name" value="Znf_C2H2_sf"/>
</dbReference>
<accession>A0A3B3HJ89</accession>
<dbReference type="PROSITE" id="PS50157">
    <property type="entry name" value="ZINC_FINGER_C2H2_2"/>
    <property type="match status" value="2"/>
</dbReference>
<evidence type="ECO:0000256" key="5">
    <source>
        <dbReference type="ARBA" id="ARBA00022833"/>
    </source>
</evidence>
<dbReference type="Pfam" id="PF13465">
    <property type="entry name" value="zf-H2C2_2"/>
    <property type="match status" value="1"/>
</dbReference>
<keyword evidence="6" id="KW-0539">Nucleus</keyword>
<feature type="domain" description="C2H2-type" evidence="8">
    <location>
        <begin position="9"/>
        <end position="36"/>
    </location>
</feature>
<dbReference type="PROSITE" id="PS00028">
    <property type="entry name" value="ZINC_FINGER_C2H2_1"/>
    <property type="match status" value="2"/>
</dbReference>
<evidence type="ECO:0000256" key="1">
    <source>
        <dbReference type="ARBA" id="ARBA00004123"/>
    </source>
</evidence>
<protein>
    <recommendedName>
        <fullName evidence="8">C2H2-type domain-containing protein</fullName>
    </recommendedName>
</protein>
<keyword evidence="10" id="KW-1185">Reference proteome</keyword>
<reference evidence="9" key="2">
    <citation type="submission" date="2025-08" db="UniProtKB">
        <authorList>
            <consortium name="Ensembl"/>
        </authorList>
    </citation>
    <scope>IDENTIFICATION</scope>
    <source>
        <strain evidence="9">Hd-rR</strain>
    </source>
</reference>
<sequence>MKQSGTKPFSCETCGKNFTCSSNLKVHMRIHTGEKPYSCQTCGRAFSNQGHLRYHTKIHTGKAQNPVKKLHSCETYTQSADSVVWKSLASYLYAPPLTITRTFITHSRSSGATLEAGMVECLAQEYDNS</sequence>
<comment type="subcellular location">
    <subcellularLocation>
        <location evidence="1">Nucleus</location>
    </subcellularLocation>
</comment>
<dbReference type="Gene3D" id="3.30.160.60">
    <property type="entry name" value="Classic Zinc Finger"/>
    <property type="match status" value="2"/>
</dbReference>
<dbReference type="SMART" id="SM00355">
    <property type="entry name" value="ZnF_C2H2"/>
    <property type="match status" value="2"/>
</dbReference>
<evidence type="ECO:0000256" key="3">
    <source>
        <dbReference type="ARBA" id="ARBA00022737"/>
    </source>
</evidence>
<reference evidence="9" key="3">
    <citation type="submission" date="2025-09" db="UniProtKB">
        <authorList>
            <consortium name="Ensembl"/>
        </authorList>
    </citation>
    <scope>IDENTIFICATION</scope>
    <source>
        <strain evidence="9">Hd-rR</strain>
    </source>
</reference>
<reference evidence="9 10" key="1">
    <citation type="journal article" date="2007" name="Nature">
        <title>The medaka draft genome and insights into vertebrate genome evolution.</title>
        <authorList>
            <person name="Kasahara M."/>
            <person name="Naruse K."/>
            <person name="Sasaki S."/>
            <person name="Nakatani Y."/>
            <person name="Qu W."/>
            <person name="Ahsan B."/>
            <person name="Yamada T."/>
            <person name="Nagayasu Y."/>
            <person name="Doi K."/>
            <person name="Kasai Y."/>
            <person name="Jindo T."/>
            <person name="Kobayashi D."/>
            <person name="Shimada A."/>
            <person name="Toyoda A."/>
            <person name="Kuroki Y."/>
            <person name="Fujiyama A."/>
            <person name="Sasaki T."/>
            <person name="Shimizu A."/>
            <person name="Asakawa S."/>
            <person name="Shimizu N."/>
            <person name="Hashimoto S."/>
            <person name="Yang J."/>
            <person name="Lee Y."/>
            <person name="Matsushima K."/>
            <person name="Sugano S."/>
            <person name="Sakaizumi M."/>
            <person name="Narita T."/>
            <person name="Ohishi K."/>
            <person name="Haga S."/>
            <person name="Ohta F."/>
            <person name="Nomoto H."/>
            <person name="Nogata K."/>
            <person name="Morishita T."/>
            <person name="Endo T."/>
            <person name="Shin-I T."/>
            <person name="Takeda H."/>
            <person name="Morishita S."/>
            <person name="Kohara Y."/>
        </authorList>
    </citation>
    <scope>NUCLEOTIDE SEQUENCE [LARGE SCALE GENOMIC DNA]</scope>
    <source>
        <strain evidence="9 10">Hd-rR</strain>
    </source>
</reference>
<dbReference type="PANTHER" id="PTHR24394:SF44">
    <property type="entry name" value="ZINC FINGER PROTEIN 271-LIKE"/>
    <property type="match status" value="1"/>
</dbReference>
<dbReference type="GO" id="GO:0005634">
    <property type="term" value="C:nucleus"/>
    <property type="evidence" value="ECO:0007669"/>
    <property type="project" value="UniProtKB-SubCell"/>
</dbReference>
<evidence type="ECO:0000256" key="2">
    <source>
        <dbReference type="ARBA" id="ARBA00022723"/>
    </source>
</evidence>
<dbReference type="GO" id="GO:0008270">
    <property type="term" value="F:zinc ion binding"/>
    <property type="evidence" value="ECO:0007669"/>
    <property type="project" value="UniProtKB-KW"/>
</dbReference>
<feature type="domain" description="C2H2-type" evidence="8">
    <location>
        <begin position="37"/>
        <end position="64"/>
    </location>
</feature>
<dbReference type="FunFam" id="3.30.160.60:FF:000391">
    <property type="entry name" value="zinc finger protein 652 isoform X1"/>
    <property type="match status" value="1"/>
</dbReference>
<keyword evidence="5" id="KW-0862">Zinc</keyword>
<dbReference type="Ensembl" id="ENSORLT00000037952.1">
    <property type="protein sequence ID" value="ENSORLP00000031793.1"/>
    <property type="gene ID" value="ENSORLG00000021885.1"/>
</dbReference>
<dbReference type="SUPFAM" id="SSF57667">
    <property type="entry name" value="beta-beta-alpha zinc fingers"/>
    <property type="match status" value="1"/>
</dbReference>
<dbReference type="Proteomes" id="UP000001038">
    <property type="component" value="Chromosome 17"/>
</dbReference>
<dbReference type="PANTHER" id="PTHR24394">
    <property type="entry name" value="ZINC FINGER PROTEIN"/>
    <property type="match status" value="1"/>
</dbReference>
<proteinExistence type="predicted"/>
<keyword evidence="3" id="KW-0677">Repeat</keyword>
<evidence type="ECO:0000313" key="10">
    <source>
        <dbReference type="Proteomes" id="UP000001038"/>
    </source>
</evidence>
<dbReference type="Bgee" id="ENSORLG00000021885">
    <property type="expression patterns" value="Expressed in blastula and 14 other cell types or tissues"/>
</dbReference>
<evidence type="ECO:0000256" key="7">
    <source>
        <dbReference type="PROSITE-ProRule" id="PRU00042"/>
    </source>
</evidence>
<evidence type="ECO:0000259" key="8">
    <source>
        <dbReference type="PROSITE" id="PS50157"/>
    </source>
</evidence>